<evidence type="ECO:0000313" key="2">
    <source>
        <dbReference type="Proteomes" id="UP000078541"/>
    </source>
</evidence>
<dbReference type="AlphaFoldDB" id="A0A195FBK3"/>
<evidence type="ECO:0000313" key="1">
    <source>
        <dbReference type="EMBL" id="KYN38005.1"/>
    </source>
</evidence>
<accession>A0A195FBK3</accession>
<name>A0A195FBK3_9HYME</name>
<reference evidence="1 2" key="1">
    <citation type="submission" date="2016-03" db="EMBL/GenBank/DDBJ databases">
        <title>Trachymyrmex septentrionalis WGS genome.</title>
        <authorList>
            <person name="Nygaard S."/>
            <person name="Hu H."/>
            <person name="Boomsma J."/>
            <person name="Zhang G."/>
        </authorList>
    </citation>
    <scope>NUCLEOTIDE SEQUENCE [LARGE SCALE GENOMIC DNA]</scope>
    <source>
        <strain evidence="1">Tsep2-gDNA-1</strain>
        <tissue evidence="1">Whole body</tissue>
    </source>
</reference>
<proteinExistence type="predicted"/>
<dbReference type="Proteomes" id="UP000078541">
    <property type="component" value="Unassembled WGS sequence"/>
</dbReference>
<protein>
    <submittedName>
        <fullName evidence="1">Uncharacterized protein</fullName>
    </submittedName>
</protein>
<sequence length="95" mass="10764">VKTRDMLNELLDGHGGSFTVLLAVLPFLKSGNISRRVIQVVVGSVEAFPKDRQFSRTFAINSIPHKLFRVQYPCCRVCNISEKHVWVGQIATMKY</sequence>
<gene>
    <name evidence="1" type="ORF">ALC56_07629</name>
</gene>
<feature type="non-terminal residue" evidence="1">
    <location>
        <position position="1"/>
    </location>
</feature>
<organism evidence="1 2">
    <name type="scientific">Trachymyrmex septentrionalis</name>
    <dbReference type="NCBI Taxonomy" id="34720"/>
    <lineage>
        <taxon>Eukaryota</taxon>
        <taxon>Metazoa</taxon>
        <taxon>Ecdysozoa</taxon>
        <taxon>Arthropoda</taxon>
        <taxon>Hexapoda</taxon>
        <taxon>Insecta</taxon>
        <taxon>Pterygota</taxon>
        <taxon>Neoptera</taxon>
        <taxon>Endopterygota</taxon>
        <taxon>Hymenoptera</taxon>
        <taxon>Apocrita</taxon>
        <taxon>Aculeata</taxon>
        <taxon>Formicoidea</taxon>
        <taxon>Formicidae</taxon>
        <taxon>Myrmicinae</taxon>
        <taxon>Trachymyrmex</taxon>
    </lineage>
</organism>
<keyword evidence="2" id="KW-1185">Reference proteome</keyword>
<dbReference type="EMBL" id="KQ981685">
    <property type="protein sequence ID" value="KYN38005.1"/>
    <property type="molecule type" value="Genomic_DNA"/>
</dbReference>